<dbReference type="Proteomes" id="UP000289152">
    <property type="component" value="Unassembled WGS sequence"/>
</dbReference>
<feature type="compositionally biased region" description="Basic and acidic residues" evidence="1">
    <location>
        <begin position="102"/>
        <end position="111"/>
    </location>
</feature>
<name>A0A4Q1BJ85_TREME</name>
<feature type="compositionally biased region" description="Basic and acidic residues" evidence="1">
    <location>
        <begin position="132"/>
        <end position="141"/>
    </location>
</feature>
<feature type="compositionally biased region" description="Polar residues" evidence="1">
    <location>
        <begin position="116"/>
        <end position="130"/>
    </location>
</feature>
<gene>
    <name evidence="2" type="ORF">M231_05008</name>
</gene>
<dbReference type="InParanoid" id="A0A4Q1BJ85"/>
<evidence type="ECO:0000256" key="1">
    <source>
        <dbReference type="SAM" id="MobiDB-lite"/>
    </source>
</evidence>
<evidence type="ECO:0000313" key="2">
    <source>
        <dbReference type="EMBL" id="RXK37759.1"/>
    </source>
</evidence>
<sequence>MSTALTLRVRMPCPGLLMDGAPSTPTPNSLSPLHTFGTEFEILGVFPPRFPWGQVTIPPSPHKITRTSSLNLANVLTDISEERPQPTAPRMNPAALPSPVETSDHSPRIPDDVADSSISQMVTGEYNSSHPLEADNKKSAS</sequence>
<organism evidence="2 3">
    <name type="scientific">Tremella mesenterica</name>
    <name type="common">Jelly fungus</name>
    <dbReference type="NCBI Taxonomy" id="5217"/>
    <lineage>
        <taxon>Eukaryota</taxon>
        <taxon>Fungi</taxon>
        <taxon>Dikarya</taxon>
        <taxon>Basidiomycota</taxon>
        <taxon>Agaricomycotina</taxon>
        <taxon>Tremellomycetes</taxon>
        <taxon>Tremellales</taxon>
        <taxon>Tremellaceae</taxon>
        <taxon>Tremella</taxon>
    </lineage>
</organism>
<dbReference type="AlphaFoldDB" id="A0A4Q1BJ85"/>
<comment type="caution">
    <text evidence="2">The sequence shown here is derived from an EMBL/GenBank/DDBJ whole genome shotgun (WGS) entry which is preliminary data.</text>
</comment>
<protein>
    <submittedName>
        <fullName evidence="2">Uncharacterized protein</fullName>
    </submittedName>
</protein>
<keyword evidence="3" id="KW-1185">Reference proteome</keyword>
<feature type="region of interest" description="Disordered" evidence="1">
    <location>
        <begin position="78"/>
        <end position="141"/>
    </location>
</feature>
<evidence type="ECO:0000313" key="3">
    <source>
        <dbReference type="Proteomes" id="UP000289152"/>
    </source>
</evidence>
<dbReference type="EMBL" id="SDIL01000061">
    <property type="protein sequence ID" value="RXK37759.1"/>
    <property type="molecule type" value="Genomic_DNA"/>
</dbReference>
<dbReference type="VEuPathDB" id="FungiDB:TREMEDRAFT_62389"/>
<accession>A0A4Q1BJ85</accession>
<reference evidence="2 3" key="1">
    <citation type="submission" date="2016-06" db="EMBL/GenBank/DDBJ databases">
        <title>Evolution of pathogenesis and genome organization in the Tremellales.</title>
        <authorList>
            <person name="Cuomo C."/>
            <person name="Litvintseva A."/>
            <person name="Heitman J."/>
            <person name="Chen Y."/>
            <person name="Sun S."/>
            <person name="Springer D."/>
            <person name="Dromer F."/>
            <person name="Young S."/>
            <person name="Zeng Q."/>
            <person name="Chapman S."/>
            <person name="Gujja S."/>
            <person name="Saif S."/>
            <person name="Birren B."/>
        </authorList>
    </citation>
    <scope>NUCLEOTIDE SEQUENCE [LARGE SCALE GENOMIC DNA]</scope>
    <source>
        <strain evidence="2 3">ATCC 28783</strain>
    </source>
</reference>
<proteinExistence type="predicted"/>